<keyword evidence="1" id="KW-1133">Transmembrane helix</keyword>
<evidence type="ECO:0000313" key="2">
    <source>
        <dbReference type="EMBL" id="SFE74329.1"/>
    </source>
</evidence>
<dbReference type="RefSeq" id="WP_074591513.1">
    <property type="nucleotide sequence ID" value="NZ_FNGZ01000012.1"/>
</dbReference>
<reference evidence="2 3" key="1">
    <citation type="submission" date="2016-10" db="EMBL/GenBank/DDBJ databases">
        <authorList>
            <person name="de Groot N.N."/>
        </authorList>
    </citation>
    <scope>NUCLEOTIDE SEQUENCE [LARGE SCALE GENOMIC DNA]</scope>
    <source>
        <strain evidence="2 3">ATCC 51969</strain>
    </source>
</reference>
<protein>
    <submittedName>
        <fullName evidence="2">Uncharacterized protein</fullName>
    </submittedName>
</protein>
<name>A0A1I2D1E1_9SPHI</name>
<organism evidence="2 3">
    <name type="scientific">Pedobacter antarcticus</name>
    <dbReference type="NCBI Taxonomy" id="34086"/>
    <lineage>
        <taxon>Bacteria</taxon>
        <taxon>Pseudomonadati</taxon>
        <taxon>Bacteroidota</taxon>
        <taxon>Sphingobacteriia</taxon>
        <taxon>Sphingobacteriales</taxon>
        <taxon>Sphingobacteriaceae</taxon>
        <taxon>Pedobacter</taxon>
    </lineage>
</organism>
<sequence length="75" mass="8520">MKKQIALNTFYTIGIVVSVLGLKWAIENSNYPVIALLIATAGFFLYLKINLVKEVKKAIKEKEELYKSSVKKETK</sequence>
<accession>A0A1I2D1E1</accession>
<keyword evidence="1" id="KW-0472">Membrane</keyword>
<feature type="transmembrane region" description="Helical" evidence="1">
    <location>
        <begin position="32"/>
        <end position="52"/>
    </location>
</feature>
<dbReference type="InterPro" id="IPR045938">
    <property type="entry name" value="DUF6358"/>
</dbReference>
<gene>
    <name evidence="2" type="ORF">SAMN03003324_01298</name>
</gene>
<dbReference type="EMBL" id="FONS01000002">
    <property type="protein sequence ID" value="SFE74329.1"/>
    <property type="molecule type" value="Genomic_DNA"/>
</dbReference>
<feature type="transmembrane region" description="Helical" evidence="1">
    <location>
        <begin position="7"/>
        <end position="26"/>
    </location>
</feature>
<dbReference type="Pfam" id="PF19885">
    <property type="entry name" value="DUF6358"/>
    <property type="match status" value="1"/>
</dbReference>
<proteinExistence type="predicted"/>
<keyword evidence="1" id="KW-0812">Transmembrane</keyword>
<dbReference type="Proteomes" id="UP000183129">
    <property type="component" value="Unassembled WGS sequence"/>
</dbReference>
<dbReference type="STRING" id="34086.SAMN04488084_11243"/>
<dbReference type="AlphaFoldDB" id="A0A1I2D1E1"/>
<evidence type="ECO:0000256" key="1">
    <source>
        <dbReference type="SAM" id="Phobius"/>
    </source>
</evidence>
<evidence type="ECO:0000313" key="3">
    <source>
        <dbReference type="Proteomes" id="UP000183129"/>
    </source>
</evidence>